<dbReference type="InterPro" id="IPR016181">
    <property type="entry name" value="Acyl_CoA_acyltransferase"/>
</dbReference>
<comment type="caution">
    <text evidence="2">The sequence shown here is derived from an EMBL/GenBank/DDBJ whole genome shotgun (WGS) entry which is preliminary data.</text>
</comment>
<dbReference type="GO" id="GO:0016747">
    <property type="term" value="F:acyltransferase activity, transferring groups other than amino-acyl groups"/>
    <property type="evidence" value="ECO:0007669"/>
    <property type="project" value="InterPro"/>
</dbReference>
<dbReference type="InterPro" id="IPR000182">
    <property type="entry name" value="GNAT_dom"/>
</dbReference>
<dbReference type="OrthoDB" id="9789605at2"/>
<dbReference type="AlphaFoldDB" id="A0A315ZUH9"/>
<dbReference type="RefSeq" id="WP_109621211.1">
    <property type="nucleotide sequence ID" value="NZ_QGDO01000006.1"/>
</dbReference>
<dbReference type="EMBL" id="QGDO01000006">
    <property type="protein sequence ID" value="PWJ39299.1"/>
    <property type="molecule type" value="Genomic_DNA"/>
</dbReference>
<accession>A0A315ZUH9</accession>
<evidence type="ECO:0000259" key="1">
    <source>
        <dbReference type="PROSITE" id="PS51186"/>
    </source>
</evidence>
<keyword evidence="3" id="KW-1185">Reference proteome</keyword>
<reference evidence="2 3" key="1">
    <citation type="submission" date="2018-03" db="EMBL/GenBank/DDBJ databases">
        <title>Genomic Encyclopedia of Archaeal and Bacterial Type Strains, Phase II (KMG-II): from individual species to whole genera.</title>
        <authorList>
            <person name="Goeker M."/>
        </authorList>
    </citation>
    <scope>NUCLEOTIDE SEQUENCE [LARGE SCALE GENOMIC DNA]</scope>
    <source>
        <strain evidence="2 3">DSM 28229</strain>
    </source>
</reference>
<feature type="domain" description="N-acetyltransferase" evidence="1">
    <location>
        <begin position="26"/>
        <end position="165"/>
    </location>
</feature>
<dbReference type="Gene3D" id="3.40.630.30">
    <property type="match status" value="1"/>
</dbReference>
<keyword evidence="2" id="KW-0808">Transferase</keyword>
<gene>
    <name evidence="2" type="ORF">BC781_106200</name>
</gene>
<dbReference type="CDD" id="cd04301">
    <property type="entry name" value="NAT_SF"/>
    <property type="match status" value="1"/>
</dbReference>
<protein>
    <submittedName>
        <fullName evidence="2">Acetyltransferase (GNAT) family protein</fullName>
    </submittedName>
</protein>
<evidence type="ECO:0000313" key="2">
    <source>
        <dbReference type="EMBL" id="PWJ39299.1"/>
    </source>
</evidence>
<proteinExistence type="predicted"/>
<organism evidence="2 3">
    <name type="scientific">Sediminitomix flava</name>
    <dbReference type="NCBI Taxonomy" id="379075"/>
    <lineage>
        <taxon>Bacteria</taxon>
        <taxon>Pseudomonadati</taxon>
        <taxon>Bacteroidota</taxon>
        <taxon>Cytophagia</taxon>
        <taxon>Cytophagales</taxon>
        <taxon>Flammeovirgaceae</taxon>
        <taxon>Sediminitomix</taxon>
    </lineage>
</organism>
<dbReference type="Pfam" id="PF00583">
    <property type="entry name" value="Acetyltransf_1"/>
    <property type="match status" value="1"/>
</dbReference>
<dbReference type="SUPFAM" id="SSF55729">
    <property type="entry name" value="Acyl-CoA N-acyltransferases (Nat)"/>
    <property type="match status" value="1"/>
</dbReference>
<name>A0A315ZUH9_SEDFL</name>
<evidence type="ECO:0000313" key="3">
    <source>
        <dbReference type="Proteomes" id="UP000245535"/>
    </source>
</evidence>
<dbReference type="Proteomes" id="UP000245535">
    <property type="component" value="Unassembled WGS sequence"/>
</dbReference>
<sequence>MKEVTIYYLEMHAASELNAKTDAKGLEIRECVVKQFQYNKFLYQLIGGIWDWTDKLSESDEEWKAYAEADNLRTWVAYQEGSPAGYFELQMQEEGNVEIRYFGLAEKFLGKGLGGFFLSEALKKAWEWEGAKRVWVHTCSLDHPSALNNYKARGMKLYKTEIEKS</sequence>
<dbReference type="PROSITE" id="PS51186">
    <property type="entry name" value="GNAT"/>
    <property type="match status" value="1"/>
</dbReference>